<evidence type="ECO:0000313" key="2">
    <source>
        <dbReference type="EMBL" id="KAF2643992.1"/>
    </source>
</evidence>
<feature type="compositionally biased region" description="Pro residues" evidence="1">
    <location>
        <begin position="1"/>
        <end position="12"/>
    </location>
</feature>
<accession>A0A6A6S9U6</accession>
<reference evidence="2" key="1">
    <citation type="journal article" date="2020" name="Stud. Mycol.">
        <title>101 Dothideomycetes genomes: a test case for predicting lifestyles and emergence of pathogens.</title>
        <authorList>
            <person name="Haridas S."/>
            <person name="Albert R."/>
            <person name="Binder M."/>
            <person name="Bloem J."/>
            <person name="Labutti K."/>
            <person name="Salamov A."/>
            <person name="Andreopoulos B."/>
            <person name="Baker S."/>
            <person name="Barry K."/>
            <person name="Bills G."/>
            <person name="Bluhm B."/>
            <person name="Cannon C."/>
            <person name="Castanera R."/>
            <person name="Culley D."/>
            <person name="Daum C."/>
            <person name="Ezra D."/>
            <person name="Gonzalez J."/>
            <person name="Henrissat B."/>
            <person name="Kuo A."/>
            <person name="Liang C."/>
            <person name="Lipzen A."/>
            <person name="Lutzoni F."/>
            <person name="Magnuson J."/>
            <person name="Mondo S."/>
            <person name="Nolan M."/>
            <person name="Ohm R."/>
            <person name="Pangilinan J."/>
            <person name="Park H.-J."/>
            <person name="Ramirez L."/>
            <person name="Alfaro M."/>
            <person name="Sun H."/>
            <person name="Tritt A."/>
            <person name="Yoshinaga Y."/>
            <person name="Zwiers L.-H."/>
            <person name="Turgeon B."/>
            <person name="Goodwin S."/>
            <person name="Spatafora J."/>
            <person name="Crous P."/>
            <person name="Grigoriev I."/>
        </authorList>
    </citation>
    <scope>NUCLEOTIDE SEQUENCE</scope>
    <source>
        <strain evidence="2">CBS 473.64</strain>
    </source>
</reference>
<gene>
    <name evidence="2" type="ORF">P280DRAFT_466699</name>
</gene>
<feature type="region of interest" description="Disordered" evidence="1">
    <location>
        <begin position="1"/>
        <end position="40"/>
    </location>
</feature>
<organism evidence="2 3">
    <name type="scientific">Massarina eburnea CBS 473.64</name>
    <dbReference type="NCBI Taxonomy" id="1395130"/>
    <lineage>
        <taxon>Eukaryota</taxon>
        <taxon>Fungi</taxon>
        <taxon>Dikarya</taxon>
        <taxon>Ascomycota</taxon>
        <taxon>Pezizomycotina</taxon>
        <taxon>Dothideomycetes</taxon>
        <taxon>Pleosporomycetidae</taxon>
        <taxon>Pleosporales</taxon>
        <taxon>Massarineae</taxon>
        <taxon>Massarinaceae</taxon>
        <taxon>Massarina</taxon>
    </lineage>
</organism>
<dbReference type="AlphaFoldDB" id="A0A6A6S9U6"/>
<dbReference type="Proteomes" id="UP000799753">
    <property type="component" value="Unassembled WGS sequence"/>
</dbReference>
<sequence length="160" mass="17057">MFGPSSRPPPVAPSTAQKSRRMRPPSPTAARENAKPRDLLRPSCEDFETAANALYCHTNARDGPASMRACSRRCGGRIDGRMVPLSPLAGAPTTYHPHCHGMFQTWPPAATSLEVGRAEAAGYFLSALSASLWAALSVHAGQRPSMAAGSFTDKPNSWVP</sequence>
<evidence type="ECO:0000256" key="1">
    <source>
        <dbReference type="SAM" id="MobiDB-lite"/>
    </source>
</evidence>
<protein>
    <submittedName>
        <fullName evidence="2">Uncharacterized protein</fullName>
    </submittedName>
</protein>
<evidence type="ECO:0000313" key="3">
    <source>
        <dbReference type="Proteomes" id="UP000799753"/>
    </source>
</evidence>
<name>A0A6A6S9U6_9PLEO</name>
<keyword evidence="3" id="KW-1185">Reference proteome</keyword>
<proteinExistence type="predicted"/>
<dbReference type="EMBL" id="MU006779">
    <property type="protein sequence ID" value="KAF2643992.1"/>
    <property type="molecule type" value="Genomic_DNA"/>
</dbReference>